<dbReference type="GO" id="GO:0009288">
    <property type="term" value="C:bacterial-type flagellum"/>
    <property type="evidence" value="ECO:0007669"/>
    <property type="project" value="UniProtKB-SubCell"/>
</dbReference>
<accession>A0A4R3RBA6</accession>
<keyword evidence="6" id="KW-0966">Cell projection</keyword>
<dbReference type="PRINTS" id="PR00207">
    <property type="entry name" value="FLAGELLIN"/>
</dbReference>
<dbReference type="InterPro" id="IPR046358">
    <property type="entry name" value="Flagellin_C"/>
</dbReference>
<evidence type="ECO:0000259" key="5">
    <source>
        <dbReference type="Pfam" id="PF00700"/>
    </source>
</evidence>
<comment type="similarity">
    <text evidence="1 3">Belongs to the bacterial flagellin family.</text>
</comment>
<keyword evidence="3" id="KW-0964">Secreted</keyword>
<keyword evidence="6" id="KW-0282">Flagellum</keyword>
<evidence type="ECO:0000313" key="7">
    <source>
        <dbReference type="Proteomes" id="UP000295547"/>
    </source>
</evidence>
<name>A0A4R3RBA6_9HYPH</name>
<dbReference type="OrthoDB" id="8328560at2"/>
<organism evidence="6 7">
    <name type="scientific">Rhizobium azibense</name>
    <dbReference type="NCBI Taxonomy" id="1136135"/>
    <lineage>
        <taxon>Bacteria</taxon>
        <taxon>Pseudomonadati</taxon>
        <taxon>Pseudomonadota</taxon>
        <taxon>Alphaproteobacteria</taxon>
        <taxon>Hyphomicrobiales</taxon>
        <taxon>Rhizobiaceae</taxon>
        <taxon>Rhizobium/Agrobacterium group</taxon>
        <taxon>Rhizobium</taxon>
    </lineage>
</organism>
<evidence type="ECO:0000256" key="3">
    <source>
        <dbReference type="RuleBase" id="RU362073"/>
    </source>
</evidence>
<evidence type="ECO:0000313" key="6">
    <source>
        <dbReference type="EMBL" id="TCU30552.1"/>
    </source>
</evidence>
<dbReference type="PANTHER" id="PTHR42792:SF2">
    <property type="entry name" value="FLAGELLIN"/>
    <property type="match status" value="1"/>
</dbReference>
<keyword evidence="6" id="KW-0969">Cilium</keyword>
<keyword evidence="2 3" id="KW-0975">Bacterial flagellum</keyword>
<dbReference type="Gene3D" id="1.20.1330.10">
    <property type="entry name" value="f41 fragment of flagellin, N-terminal domain"/>
    <property type="match status" value="2"/>
</dbReference>
<evidence type="ECO:0000256" key="2">
    <source>
        <dbReference type="ARBA" id="ARBA00023143"/>
    </source>
</evidence>
<dbReference type="Pfam" id="PF00669">
    <property type="entry name" value="Flagellin_N"/>
    <property type="match status" value="1"/>
</dbReference>
<dbReference type="SUPFAM" id="SSF64518">
    <property type="entry name" value="Phase 1 flagellin"/>
    <property type="match status" value="1"/>
</dbReference>
<dbReference type="InterPro" id="IPR001029">
    <property type="entry name" value="Flagellin_N"/>
</dbReference>
<dbReference type="GO" id="GO:0005576">
    <property type="term" value="C:extracellular region"/>
    <property type="evidence" value="ECO:0007669"/>
    <property type="project" value="UniProtKB-SubCell"/>
</dbReference>
<comment type="subcellular location">
    <subcellularLocation>
        <location evidence="3">Secreted</location>
    </subcellularLocation>
    <subcellularLocation>
        <location evidence="3">Bacterial flagellum</location>
    </subcellularLocation>
</comment>
<proteinExistence type="inferred from homology"/>
<feature type="domain" description="Flagellin N-terminal" evidence="4">
    <location>
        <begin position="4"/>
        <end position="135"/>
    </location>
</feature>
<feature type="domain" description="Flagellin C-terminal" evidence="5">
    <location>
        <begin position="511"/>
        <end position="595"/>
    </location>
</feature>
<reference evidence="6 7" key="1">
    <citation type="submission" date="2019-03" db="EMBL/GenBank/DDBJ databases">
        <title>Genomic Encyclopedia of Type Strains, Phase IV (KMG-V): Genome sequencing to study the core and pangenomes of soil and plant-associated prokaryotes.</title>
        <authorList>
            <person name="Whitman W."/>
        </authorList>
    </citation>
    <scope>NUCLEOTIDE SEQUENCE [LARGE SCALE GENOMIC DNA]</scope>
    <source>
        <strain evidence="6 7">Gr42</strain>
    </source>
</reference>
<evidence type="ECO:0000259" key="4">
    <source>
        <dbReference type="Pfam" id="PF00669"/>
    </source>
</evidence>
<sequence>MSSITTNVASIAALQTLRLLNSSLQTTEGVVSSGMRVETASDNAAYWSIATTMRSDRAAVSAVRNALDIGASVVDMSYEAMDHVKDVLSEMRAKLVTANDASVDKSKIQEEISQLAQSTVSIAAAASFNGVNWLTTNVHDLYEAIPSDRSAKLTSSFVRGADGTVSVGATMFDLINTSLFNSEGDGILQGDPRSPGTIGGIRPYENWLTPDIGNDYQPNYPIAGMPATLLQYIPYTVVGDDDVPTPIVFSNTDTITFDITIDGDDPSQGLAGPLNPGITTTGITIDYALVNSVAGASIDNATEMVAVLNAAFQAKGIDTLVSASRPMIHPSGAPPYPDPAHYEIMTLENSGLDGSQVQISNFSSTINVGSLGDANSYGILGSLIPLTFEPFKVFKDVVIDFTFGVSGEPTETHAIDRNTVNAILGTTDGWVNTADDMVTILEALITRPNTIIEANGSSILVRSDPLDDRLNGGKTDIGFTNMSVNVEPIPEMGVLDIDIEKYPGAVNSYLNSVDIMLARVTSGTAALGALKKRIDLQASHTETMIDAISSGVGRLVDADMEEESTRLGALQTQQQLALQSLSIVNSAPQALLSLFG</sequence>
<dbReference type="EMBL" id="SMBJ01000001">
    <property type="protein sequence ID" value="TCU30552.1"/>
    <property type="molecule type" value="Genomic_DNA"/>
</dbReference>
<comment type="function">
    <text evidence="3">Flagellin is the subunit protein which polymerizes to form the filaments of bacterial flagella.</text>
</comment>
<dbReference type="AlphaFoldDB" id="A0A4R3RBA6"/>
<dbReference type="Proteomes" id="UP000295547">
    <property type="component" value="Unassembled WGS sequence"/>
</dbReference>
<dbReference type="Pfam" id="PF00700">
    <property type="entry name" value="Flagellin_C"/>
    <property type="match status" value="1"/>
</dbReference>
<dbReference type="InterPro" id="IPR001492">
    <property type="entry name" value="Flagellin"/>
</dbReference>
<evidence type="ECO:0000256" key="1">
    <source>
        <dbReference type="ARBA" id="ARBA00005709"/>
    </source>
</evidence>
<comment type="caution">
    <text evidence="6">The sequence shown here is derived from an EMBL/GenBank/DDBJ whole genome shotgun (WGS) entry which is preliminary data.</text>
</comment>
<dbReference type="PANTHER" id="PTHR42792">
    <property type="entry name" value="FLAGELLIN"/>
    <property type="match status" value="1"/>
</dbReference>
<gene>
    <name evidence="6" type="ORF">EV130_101123</name>
</gene>
<keyword evidence="7" id="KW-1185">Reference proteome</keyword>
<protein>
    <recommendedName>
        <fullName evidence="3">Flagellin</fullName>
    </recommendedName>
</protein>
<dbReference type="RefSeq" id="WP_132658938.1">
    <property type="nucleotide sequence ID" value="NZ_SMBJ01000001.1"/>
</dbReference>
<dbReference type="GO" id="GO:0005198">
    <property type="term" value="F:structural molecule activity"/>
    <property type="evidence" value="ECO:0007669"/>
    <property type="project" value="UniProtKB-UniRule"/>
</dbReference>